<dbReference type="EMBL" id="LOCO01000006">
    <property type="protein sequence ID" value="KXO10474.1"/>
    <property type="molecule type" value="Genomic_DNA"/>
</dbReference>
<protein>
    <submittedName>
        <fullName evidence="1">Uncharacterized protein</fullName>
    </submittedName>
</protein>
<gene>
    <name evidence="1" type="ORF">J122_1553</name>
</gene>
<dbReference type="Proteomes" id="UP000070282">
    <property type="component" value="Unassembled WGS sequence"/>
</dbReference>
<accession>A0A137SDH0</accession>
<organism evidence="1 2">
    <name type="scientific">Marinobacter excellens LAMA 842</name>
    <dbReference type="NCBI Taxonomy" id="1306954"/>
    <lineage>
        <taxon>Bacteria</taxon>
        <taxon>Pseudomonadati</taxon>
        <taxon>Pseudomonadota</taxon>
        <taxon>Gammaproteobacteria</taxon>
        <taxon>Pseudomonadales</taxon>
        <taxon>Marinobacteraceae</taxon>
        <taxon>Marinobacter</taxon>
    </lineage>
</organism>
<keyword evidence="2" id="KW-1185">Reference proteome</keyword>
<sequence>MNRCSCKRKRKQPAQKCVLVVSHCATLNPSGSLYRALLLWSDVIADFPSD</sequence>
<comment type="caution">
    <text evidence="1">The sequence shown here is derived from an EMBL/GenBank/DDBJ whole genome shotgun (WGS) entry which is preliminary data.</text>
</comment>
<proteinExistence type="predicted"/>
<name>A0A137SDH0_9GAMM</name>
<evidence type="ECO:0000313" key="1">
    <source>
        <dbReference type="EMBL" id="KXO10474.1"/>
    </source>
</evidence>
<evidence type="ECO:0000313" key="2">
    <source>
        <dbReference type="Proteomes" id="UP000070282"/>
    </source>
</evidence>
<reference evidence="2" key="1">
    <citation type="submission" date="2015-12" db="EMBL/GenBank/DDBJ databases">
        <authorList>
            <person name="Lima A."/>
            <person name="Farahani Zayas N."/>
            <person name="Castro Da Silva M.A."/>
            <person name="Cabral A."/>
            <person name="Pessatti M.L."/>
        </authorList>
    </citation>
    <scope>NUCLEOTIDE SEQUENCE [LARGE SCALE GENOMIC DNA]</scope>
    <source>
        <strain evidence="2">LAMA 842</strain>
    </source>
</reference>
<dbReference type="AlphaFoldDB" id="A0A137SDH0"/>